<keyword evidence="3" id="KW-1185">Reference proteome</keyword>
<feature type="region of interest" description="Disordered" evidence="1">
    <location>
        <begin position="131"/>
        <end position="200"/>
    </location>
</feature>
<dbReference type="RefSeq" id="WP_249515010.1">
    <property type="nucleotide sequence ID" value="NZ_CP093366.1"/>
</dbReference>
<dbReference type="Proteomes" id="UP000831495">
    <property type="component" value="Chromosome"/>
</dbReference>
<reference evidence="2" key="1">
    <citation type="journal article" date="2022" name="Int. J. Syst. Evol. Microbiol.">
        <title>Apilactobacillus apisilvae sp. nov., Nicolia spurrieriana gen. nov. sp. nov., Bombilactobacillus folatiphilus sp. nov. and Bombilactobacillus thymidiniphilus sp. nov., four new lactic acid bacterial isolates from stingless bees Tetragonula carbonaria and Austroplebeia australis.</title>
        <authorList>
            <person name="Oliphant S.A."/>
            <person name="Watson-Haigh N.S."/>
            <person name="Sumby K.M."/>
            <person name="Gardner J."/>
            <person name="Groom S."/>
            <person name="Jiranek V."/>
        </authorList>
    </citation>
    <scope>NUCLEOTIDE SEQUENCE</scope>
    <source>
        <strain evidence="2">SG4_D2</strain>
    </source>
</reference>
<feature type="compositionally biased region" description="Low complexity" evidence="1">
    <location>
        <begin position="131"/>
        <end position="142"/>
    </location>
</feature>
<protein>
    <submittedName>
        <fullName evidence="2">Uncharacterized protein</fullName>
    </submittedName>
</protein>
<proteinExistence type="predicted"/>
<evidence type="ECO:0000256" key="1">
    <source>
        <dbReference type="SAM" id="MobiDB-lite"/>
    </source>
</evidence>
<evidence type="ECO:0000313" key="2">
    <source>
        <dbReference type="EMBL" id="UQS82732.1"/>
    </source>
</evidence>
<name>A0ABY4PAV7_9LACO</name>
<feature type="compositionally biased region" description="Low complexity" evidence="1">
    <location>
        <begin position="165"/>
        <end position="194"/>
    </location>
</feature>
<evidence type="ECO:0000313" key="3">
    <source>
        <dbReference type="Proteomes" id="UP000831495"/>
    </source>
</evidence>
<feature type="compositionally biased region" description="Polar residues" evidence="1">
    <location>
        <begin position="154"/>
        <end position="164"/>
    </location>
</feature>
<dbReference type="EMBL" id="CP093366">
    <property type="protein sequence ID" value="UQS82732.1"/>
    <property type="molecule type" value="Genomic_DNA"/>
</dbReference>
<gene>
    <name evidence="2" type="ORF">MOO45_03570</name>
</gene>
<sequence length="287" mass="31013">MTLGVTLFSSVLWINTNKTITKANDSAFTGVQSQGETSDNNVTGNSNMDSSKIAAKSSLQLNIQTARNQVNSFSLPTEQTASLQQKLQDIDTQFTNQIDQAQVNADLINIQGTAQAQIQTVVQQAQSLQSSQSNNSVNAQVTGTNEGSVDDNNDQPVSTTPPTSDNEANTTNETTDNNTDQEAIPTQPTTTTTTNSEDNQAVATADTKPQIANQALVINGNVAEVDNDADFYKVLSDSSYDNIDTIVLTNNITLLLIKSLDIDVDSDRPMTIKSEDGQRYYLDMRAF</sequence>
<accession>A0ABY4PAV7</accession>
<organism evidence="2 3">
    <name type="scientific">Bombilactobacillus folatiphilus</name>
    <dbReference type="NCBI Taxonomy" id="2923362"/>
    <lineage>
        <taxon>Bacteria</taxon>
        <taxon>Bacillati</taxon>
        <taxon>Bacillota</taxon>
        <taxon>Bacilli</taxon>
        <taxon>Lactobacillales</taxon>
        <taxon>Lactobacillaceae</taxon>
        <taxon>Bombilactobacillus</taxon>
    </lineage>
</organism>